<keyword evidence="2 4" id="KW-0808">Transferase</keyword>
<comment type="catalytic activity">
    <reaction evidence="4">
        <text>N-terminal L-aspartyl-[protein] + L-leucyl-tRNA(Leu) = N-terminal L-leucyl-L-aspartyl-[protein] + tRNA(Leu) + H(+)</text>
        <dbReference type="Rhea" id="RHEA:50420"/>
        <dbReference type="Rhea" id="RHEA-COMP:9613"/>
        <dbReference type="Rhea" id="RHEA-COMP:9622"/>
        <dbReference type="Rhea" id="RHEA-COMP:12669"/>
        <dbReference type="Rhea" id="RHEA-COMP:12674"/>
        <dbReference type="ChEBI" id="CHEBI:15378"/>
        <dbReference type="ChEBI" id="CHEBI:64720"/>
        <dbReference type="ChEBI" id="CHEBI:78442"/>
        <dbReference type="ChEBI" id="CHEBI:78494"/>
        <dbReference type="ChEBI" id="CHEBI:133042"/>
        <dbReference type="EC" id="2.3.2.29"/>
    </reaction>
</comment>
<dbReference type="PANTHER" id="PTHR21367">
    <property type="entry name" value="ARGININE-TRNA-PROTEIN TRANSFERASE 1"/>
    <property type="match status" value="1"/>
</dbReference>
<gene>
    <name evidence="7" type="primary">ate</name>
    <name evidence="4" type="synonym">bpt</name>
    <name evidence="7" type="ORF">Rmf_18990</name>
</gene>
<dbReference type="InterPro" id="IPR007471">
    <property type="entry name" value="N-end_Aminoacyl_Trfase_N"/>
</dbReference>
<evidence type="ECO:0000313" key="7">
    <source>
        <dbReference type="EMBL" id="BDG71970.1"/>
    </source>
</evidence>
<organism evidence="7 8">
    <name type="scientific">Roseomonas fluvialis</name>
    <dbReference type="NCBI Taxonomy" id="1750527"/>
    <lineage>
        <taxon>Bacteria</taxon>
        <taxon>Pseudomonadati</taxon>
        <taxon>Pseudomonadota</taxon>
        <taxon>Alphaproteobacteria</taxon>
        <taxon>Acetobacterales</taxon>
        <taxon>Roseomonadaceae</taxon>
        <taxon>Roseomonas</taxon>
    </lineage>
</organism>
<evidence type="ECO:0000256" key="4">
    <source>
        <dbReference type="HAMAP-Rule" id="MF_00689"/>
    </source>
</evidence>
<dbReference type="Pfam" id="PF04377">
    <property type="entry name" value="ATE_C"/>
    <property type="match status" value="1"/>
</dbReference>
<comment type="similarity">
    <text evidence="4">Belongs to the R-transferase family. Bpt subfamily.</text>
</comment>
<dbReference type="InterPro" id="IPR007472">
    <property type="entry name" value="N-end_Aminoacyl_Trfase_C"/>
</dbReference>
<feature type="domain" description="N-end aminoacyl transferase N-terminal" evidence="5">
    <location>
        <begin position="41"/>
        <end position="110"/>
    </location>
</feature>
<dbReference type="NCBIfam" id="NF002346">
    <property type="entry name" value="PRK01305.2-3"/>
    <property type="match status" value="1"/>
</dbReference>
<dbReference type="SUPFAM" id="SSF55729">
    <property type="entry name" value="Acyl-CoA N-acyltransferases (Nat)"/>
    <property type="match status" value="1"/>
</dbReference>
<reference evidence="7 8" key="1">
    <citation type="journal article" date="2016" name="Microbes Environ.">
        <title>Phylogenetically diverse aerobic anoxygenic phototrophic bacteria isolated from epilithic biofilms in Tama river, Japan.</title>
        <authorList>
            <person name="Hirose S."/>
            <person name="Matsuura K."/>
            <person name="Haruta S."/>
        </authorList>
    </citation>
    <scope>NUCLEOTIDE SEQUENCE [LARGE SCALE GENOMIC DNA]</scope>
    <source>
        <strain evidence="7 8">S08</strain>
    </source>
</reference>
<evidence type="ECO:0000256" key="2">
    <source>
        <dbReference type="ARBA" id="ARBA00022679"/>
    </source>
</evidence>
<dbReference type="Gene3D" id="3.40.630.30">
    <property type="match status" value="1"/>
</dbReference>
<keyword evidence="8" id="KW-1185">Reference proteome</keyword>
<evidence type="ECO:0000256" key="1">
    <source>
        <dbReference type="ARBA" id="ARBA00022490"/>
    </source>
</evidence>
<dbReference type="NCBIfam" id="NF002341">
    <property type="entry name" value="PRK01305.1-1"/>
    <property type="match status" value="1"/>
</dbReference>
<dbReference type="InterPro" id="IPR017138">
    <property type="entry name" value="Asp_Glu_LeuTrfase"/>
</dbReference>
<dbReference type="PIRSF" id="PIRSF037208">
    <property type="entry name" value="ATE_pro_prd"/>
    <property type="match status" value="1"/>
</dbReference>
<evidence type="ECO:0000259" key="6">
    <source>
        <dbReference type="Pfam" id="PF04377"/>
    </source>
</evidence>
<keyword evidence="3 4" id="KW-0012">Acyltransferase</keyword>
<proteinExistence type="inferred from homology"/>
<evidence type="ECO:0000313" key="8">
    <source>
        <dbReference type="Proteomes" id="UP000831327"/>
    </source>
</evidence>
<dbReference type="InterPro" id="IPR016181">
    <property type="entry name" value="Acyl_CoA_acyltransferase"/>
</dbReference>
<dbReference type="NCBIfam" id="NF002342">
    <property type="entry name" value="PRK01305.1-3"/>
    <property type="match status" value="1"/>
</dbReference>
<comment type="subcellular location">
    <subcellularLocation>
        <location evidence="4">Cytoplasm</location>
    </subcellularLocation>
</comment>
<sequence length="276" mass="30607">MSPHDAISRLIPAARAPTLETQMLHRSSRRPQFFYTTAPLPCPYLAGRTERKIVTELSGTDAEGLHDRLSRAGFRRSHNIAYSPVCPGCQACIPIRIVAGAFEPDRTQRKVARFNADVTAAEMPARATAEQFALFHRYQKARHADGDMAAMGFYDYRAMVEDTPIGTGVVEFRDATDRLLGACLTDRLSDGLSAVYSFYDPAAEKRSLGTHAVLWLVDRARELGLPYVYLGYWVPESRKMAYKARFRPSEVLMGGAWRMLGETAVAPAPAMSSVEA</sequence>
<comment type="catalytic activity">
    <reaction evidence="4">
        <text>N-terminal L-glutamyl-[protein] + L-leucyl-tRNA(Leu) = N-terminal L-leucyl-L-glutamyl-[protein] + tRNA(Leu) + H(+)</text>
        <dbReference type="Rhea" id="RHEA:50412"/>
        <dbReference type="Rhea" id="RHEA-COMP:9613"/>
        <dbReference type="Rhea" id="RHEA-COMP:9622"/>
        <dbReference type="Rhea" id="RHEA-COMP:12664"/>
        <dbReference type="Rhea" id="RHEA-COMP:12668"/>
        <dbReference type="ChEBI" id="CHEBI:15378"/>
        <dbReference type="ChEBI" id="CHEBI:64721"/>
        <dbReference type="ChEBI" id="CHEBI:78442"/>
        <dbReference type="ChEBI" id="CHEBI:78494"/>
        <dbReference type="ChEBI" id="CHEBI:133041"/>
        <dbReference type="EC" id="2.3.2.29"/>
    </reaction>
</comment>
<protein>
    <recommendedName>
        <fullName evidence="4">Aspartate/glutamate leucyltransferase</fullName>
        <ecNumber evidence="4">2.3.2.29</ecNumber>
    </recommendedName>
</protein>
<dbReference type="GO" id="GO:0016740">
    <property type="term" value="F:transferase activity"/>
    <property type="evidence" value="ECO:0007669"/>
    <property type="project" value="UniProtKB-KW"/>
</dbReference>
<dbReference type="Proteomes" id="UP000831327">
    <property type="component" value="Chromosome"/>
</dbReference>
<dbReference type="HAMAP" id="MF_00689">
    <property type="entry name" value="Bpt"/>
    <property type="match status" value="1"/>
</dbReference>
<dbReference type="PANTHER" id="PTHR21367:SF1">
    <property type="entry name" value="ARGINYL-TRNA--PROTEIN TRANSFERASE 1"/>
    <property type="match status" value="1"/>
</dbReference>
<evidence type="ECO:0000259" key="5">
    <source>
        <dbReference type="Pfam" id="PF04376"/>
    </source>
</evidence>
<dbReference type="EMBL" id="AP025637">
    <property type="protein sequence ID" value="BDG71970.1"/>
    <property type="molecule type" value="Genomic_DNA"/>
</dbReference>
<name>A0ABM7Y2E9_9PROT</name>
<dbReference type="InterPro" id="IPR030700">
    <property type="entry name" value="N-end_Aminoacyl_Trfase"/>
</dbReference>
<dbReference type="EC" id="2.3.2.29" evidence="4"/>
<dbReference type="Pfam" id="PF04376">
    <property type="entry name" value="ATE_N"/>
    <property type="match status" value="1"/>
</dbReference>
<keyword evidence="1 4" id="KW-0963">Cytoplasm</keyword>
<comment type="function">
    <text evidence="4">Functions in the N-end rule pathway of protein degradation where it conjugates Leu from its aminoacyl-tRNA to the N-termini of proteins containing an N-terminal aspartate or glutamate.</text>
</comment>
<dbReference type="NCBIfam" id="NF002343">
    <property type="entry name" value="PRK01305.1-4"/>
    <property type="match status" value="1"/>
</dbReference>
<accession>A0ABM7Y2E9</accession>
<evidence type="ECO:0000256" key="3">
    <source>
        <dbReference type="ARBA" id="ARBA00023315"/>
    </source>
</evidence>
<feature type="domain" description="N-end rule aminoacyl transferase C-terminal" evidence="6">
    <location>
        <begin position="130"/>
        <end position="252"/>
    </location>
</feature>